<sequence length="105" mass="11060">MPIITKSGGSSVIIRKKILGAAAALFMTTTALIAGTVAVATPAHATVNDCRQYLKDRGYRVGEKVTGACRVGRSEGKAHPICNDVLWRLGVRARHADIACDLANA</sequence>
<dbReference type="Proteomes" id="UP001249394">
    <property type="component" value="Chromosome"/>
</dbReference>
<protein>
    <recommendedName>
        <fullName evidence="4">Secreted protein</fullName>
    </recommendedName>
</protein>
<keyword evidence="3" id="KW-1185">Reference proteome</keyword>
<evidence type="ECO:0008006" key="4">
    <source>
        <dbReference type="Google" id="ProtNLM"/>
    </source>
</evidence>
<dbReference type="EMBL" id="CP134213">
    <property type="protein sequence ID" value="WND15909.1"/>
    <property type="molecule type" value="Genomic_DNA"/>
</dbReference>
<keyword evidence="1" id="KW-0732">Signal</keyword>
<evidence type="ECO:0000313" key="2">
    <source>
        <dbReference type="EMBL" id="WND15909.1"/>
    </source>
</evidence>
<reference evidence="2 3" key="1">
    <citation type="submission" date="2023-09" db="EMBL/GenBank/DDBJ databases">
        <title>The genome sequence of Streptomyces anthocyanicus.</title>
        <authorList>
            <person name="Mo P."/>
        </authorList>
    </citation>
    <scope>NUCLEOTIDE SEQUENCE [LARGE SCALE GENOMIC DNA]</scope>
    <source>
        <strain evidence="2 3">JCM 4387</strain>
    </source>
</reference>
<evidence type="ECO:0000313" key="3">
    <source>
        <dbReference type="Proteomes" id="UP001249394"/>
    </source>
</evidence>
<feature type="signal peptide" evidence="1">
    <location>
        <begin position="1"/>
        <end position="33"/>
    </location>
</feature>
<accession>A0ABY9TZS8</accession>
<feature type="chain" id="PRO_5045151748" description="Secreted protein" evidence="1">
    <location>
        <begin position="34"/>
        <end position="105"/>
    </location>
</feature>
<name>A0ABY9TZS8_STRVL</name>
<gene>
    <name evidence="2" type="ORF">RI060_00345</name>
</gene>
<evidence type="ECO:0000256" key="1">
    <source>
        <dbReference type="SAM" id="SignalP"/>
    </source>
</evidence>
<proteinExistence type="predicted"/>
<organism evidence="2 3">
    <name type="scientific">Streptomyces violaceus</name>
    <name type="common">Streptomyces venezuelae</name>
    <dbReference type="NCBI Taxonomy" id="1936"/>
    <lineage>
        <taxon>Bacteria</taxon>
        <taxon>Bacillati</taxon>
        <taxon>Actinomycetota</taxon>
        <taxon>Actinomycetes</taxon>
        <taxon>Kitasatosporales</taxon>
        <taxon>Streptomycetaceae</taxon>
        <taxon>Streptomyces</taxon>
    </lineage>
</organism>